<dbReference type="EMBL" id="AP024355">
    <property type="protein sequence ID" value="BCR06817.1"/>
    <property type="molecule type" value="Genomic_DNA"/>
</dbReference>
<gene>
    <name evidence="2" type="ORF">DESUT3_38860</name>
</gene>
<evidence type="ECO:0000259" key="1">
    <source>
        <dbReference type="Pfam" id="PF07498"/>
    </source>
</evidence>
<proteinExistence type="predicted"/>
<accession>A0ABM8I1B0</accession>
<organism evidence="2 3">
    <name type="scientific">Desulfuromonas versatilis</name>
    <dbReference type="NCBI Taxonomy" id="2802975"/>
    <lineage>
        <taxon>Bacteria</taxon>
        <taxon>Pseudomonadati</taxon>
        <taxon>Thermodesulfobacteriota</taxon>
        <taxon>Desulfuromonadia</taxon>
        <taxon>Desulfuromonadales</taxon>
        <taxon>Desulfuromonadaceae</taxon>
        <taxon>Desulfuromonas</taxon>
    </lineage>
</organism>
<dbReference type="Pfam" id="PF07498">
    <property type="entry name" value="Rho_N"/>
    <property type="match status" value="1"/>
</dbReference>
<keyword evidence="3" id="KW-1185">Reference proteome</keyword>
<dbReference type="RefSeq" id="WP_221250196.1">
    <property type="nucleotide sequence ID" value="NZ_AP024355.1"/>
</dbReference>
<reference evidence="2 3" key="1">
    <citation type="journal article" date="2016" name="C (Basel)">
        <title>Selective Growth of and Electricity Production by Marine Exoelectrogenic Bacteria in Self-Aggregated Hydrogel of Microbially Reduced Graphene Oxide.</title>
        <authorList>
            <person name="Yoshida N."/>
            <person name="Goto Y."/>
            <person name="Miyata Y."/>
        </authorList>
    </citation>
    <scope>NUCLEOTIDE SEQUENCE [LARGE SCALE GENOMIC DNA]</scope>
    <source>
        <strain evidence="2 3">NIT-T3</strain>
    </source>
</reference>
<feature type="domain" description="Rho termination factor-like N-terminal" evidence="1">
    <location>
        <begin position="1"/>
        <end position="29"/>
    </location>
</feature>
<sequence length="59" mass="6710">MTLEQIRKIARQRGVAPSRMKKAELIRAVQHAEGNYSCFETGQAAACAQQECLWRQDCQ</sequence>
<dbReference type="Proteomes" id="UP001319827">
    <property type="component" value="Chromosome"/>
</dbReference>
<evidence type="ECO:0000313" key="3">
    <source>
        <dbReference type="Proteomes" id="UP001319827"/>
    </source>
</evidence>
<evidence type="ECO:0000313" key="2">
    <source>
        <dbReference type="EMBL" id="BCR06817.1"/>
    </source>
</evidence>
<reference evidence="2 3" key="2">
    <citation type="journal article" date="2021" name="Int. J. Syst. Evol. Microbiol.">
        <title>Isolation and Polyphasic Characterization of Desulfuromonas versatilis sp. Nov., an Electrogenic Bacteria Capable of Versatile Metabolism Isolated from a Graphene Oxide-Reducing Enrichment Culture.</title>
        <authorList>
            <person name="Xie L."/>
            <person name="Yoshida N."/>
            <person name="Ishii S."/>
            <person name="Meng L."/>
        </authorList>
    </citation>
    <scope>NUCLEOTIDE SEQUENCE [LARGE SCALE GENOMIC DNA]</scope>
    <source>
        <strain evidence="2 3">NIT-T3</strain>
    </source>
</reference>
<dbReference type="InterPro" id="IPR011112">
    <property type="entry name" value="Rho-like_N"/>
</dbReference>
<name>A0ABM8I1B0_9BACT</name>
<protein>
    <submittedName>
        <fullName evidence="2">SAP domain-containing protein</fullName>
    </submittedName>
</protein>